<dbReference type="PANTHER" id="PTHR12905">
    <property type="entry name" value="METALLOPHOSPHOESTERASE"/>
    <property type="match status" value="1"/>
</dbReference>
<organism evidence="3 4">
    <name type="scientific">Anopheles christyi</name>
    <dbReference type="NCBI Taxonomy" id="43041"/>
    <lineage>
        <taxon>Eukaryota</taxon>
        <taxon>Metazoa</taxon>
        <taxon>Ecdysozoa</taxon>
        <taxon>Arthropoda</taxon>
        <taxon>Hexapoda</taxon>
        <taxon>Insecta</taxon>
        <taxon>Pterygota</taxon>
        <taxon>Neoptera</taxon>
        <taxon>Endopterygota</taxon>
        <taxon>Diptera</taxon>
        <taxon>Nematocera</taxon>
        <taxon>Culicoidea</taxon>
        <taxon>Culicidae</taxon>
        <taxon>Anophelinae</taxon>
        <taxon>Anopheles</taxon>
    </lineage>
</organism>
<dbReference type="InterPro" id="IPR004843">
    <property type="entry name" value="Calcineurin-like_PHP"/>
</dbReference>
<dbReference type="GO" id="GO:0016787">
    <property type="term" value="F:hydrolase activity"/>
    <property type="evidence" value="ECO:0007669"/>
    <property type="project" value="InterPro"/>
</dbReference>
<dbReference type="PIRSF" id="PIRSF035808">
    <property type="entry name" value="Pdiesterase_Brain_239"/>
    <property type="match status" value="1"/>
</dbReference>
<dbReference type="InterPro" id="IPR024201">
    <property type="entry name" value="Calcineurin-like_Pesterase"/>
</dbReference>
<dbReference type="VEuPathDB" id="VectorBase:ACHR002537"/>
<dbReference type="InterPro" id="IPR051693">
    <property type="entry name" value="UPF0046_metallophosphoest"/>
</dbReference>
<evidence type="ECO:0000313" key="3">
    <source>
        <dbReference type="EnsemblMetazoa" id="ACHR002537-PA"/>
    </source>
</evidence>
<name>A0A182JVK5_9DIPT</name>
<evidence type="ECO:0000313" key="4">
    <source>
        <dbReference type="Proteomes" id="UP000075881"/>
    </source>
</evidence>
<dbReference type="CDD" id="cd07379">
    <property type="entry name" value="MPP_239FB"/>
    <property type="match status" value="1"/>
</dbReference>
<protein>
    <recommendedName>
        <fullName evidence="2">Calcineurin-like phosphoesterase domain-containing protein</fullName>
    </recommendedName>
</protein>
<proteinExistence type="inferred from homology"/>
<keyword evidence="4" id="KW-1185">Reference proteome</keyword>
<dbReference type="EnsemblMetazoa" id="ACHR002537-RA">
    <property type="protein sequence ID" value="ACHR002537-PA"/>
    <property type="gene ID" value="ACHR002537"/>
</dbReference>
<reference evidence="3" key="2">
    <citation type="submission" date="2020-05" db="UniProtKB">
        <authorList>
            <consortium name="EnsemblMetazoa"/>
        </authorList>
    </citation>
    <scope>IDENTIFICATION</scope>
    <source>
        <strain evidence="3">ACHKN1017</strain>
    </source>
</reference>
<sequence length="339" mass="37825">MSTTRDGTLRQLFGANPSPSVIGAYISQVSNSWLNNNIALAMNIDIHPLTHDPTSAWKEISKSQRVIKINTKPPASDVPSNKVRVVCMSDTHSLTHHIKFDIPDGDIFIHAGDFTRCGKLDEVVDFNEWLKKLPHKHKLVIAGNHELSFDHTFTHPFQNASACCKKTGSTLLDEIPTLGNSMESLAEAVKTENIRQYLSCCTYLQDECIELYGLKIYGTPWQPEFCKWAFNVKRGEACLAKWEQIPENLDILVTHTPPVGHGDLCCSGVRAGCVELLATVQQRVKPKYHVFGHVHEGYGITSDGRIIFVNASTCDINYLPNNQPIVFDVTLPKGRTKDD</sequence>
<dbReference type="PANTHER" id="PTHR12905:SF0">
    <property type="entry name" value="CALCINEURIN-LIKE PHOSPHOESTERASE DOMAIN-CONTAINING PROTEIN"/>
    <property type="match status" value="1"/>
</dbReference>
<dbReference type="InterPro" id="IPR029052">
    <property type="entry name" value="Metallo-depent_PP-like"/>
</dbReference>
<reference evidence="4" key="1">
    <citation type="submission" date="2013-03" db="EMBL/GenBank/DDBJ databases">
        <title>The Genome Sequence of Anopheles christyi ACHKN1017.</title>
        <authorList>
            <consortium name="The Broad Institute Genomics Platform"/>
            <person name="Neafsey D.E."/>
            <person name="Besansky N."/>
            <person name="Walker B."/>
            <person name="Young S.K."/>
            <person name="Zeng Q."/>
            <person name="Gargeya S."/>
            <person name="Fitzgerald M."/>
            <person name="Haas B."/>
            <person name="Abouelleil A."/>
            <person name="Allen A.W."/>
            <person name="Alvarado L."/>
            <person name="Arachchi H.M."/>
            <person name="Berlin A.M."/>
            <person name="Chapman S.B."/>
            <person name="Gainer-Dewar J."/>
            <person name="Goldberg J."/>
            <person name="Griggs A."/>
            <person name="Gujja S."/>
            <person name="Hansen M."/>
            <person name="Howarth C."/>
            <person name="Imamovic A."/>
            <person name="Ireland A."/>
            <person name="Larimer J."/>
            <person name="McCowan C."/>
            <person name="Murphy C."/>
            <person name="Pearson M."/>
            <person name="Poon T.W."/>
            <person name="Priest M."/>
            <person name="Roberts A."/>
            <person name="Saif S."/>
            <person name="Shea T."/>
            <person name="Sisk P."/>
            <person name="Sykes S."/>
            <person name="Wortman J."/>
            <person name="Nusbaum C."/>
            <person name="Birren B."/>
        </authorList>
    </citation>
    <scope>NUCLEOTIDE SEQUENCE [LARGE SCALE GENOMIC DNA]</scope>
    <source>
        <strain evidence="4">ACHKN1017</strain>
    </source>
</reference>
<dbReference type="STRING" id="43041.A0A182JVK5"/>
<evidence type="ECO:0000259" key="2">
    <source>
        <dbReference type="Pfam" id="PF00149"/>
    </source>
</evidence>
<accession>A0A182JVK5</accession>
<dbReference type="Pfam" id="PF00149">
    <property type="entry name" value="Metallophos"/>
    <property type="match status" value="1"/>
</dbReference>
<dbReference type="Gene3D" id="3.60.21.10">
    <property type="match status" value="1"/>
</dbReference>
<dbReference type="Proteomes" id="UP000075881">
    <property type="component" value="Unassembled WGS sequence"/>
</dbReference>
<dbReference type="SUPFAM" id="SSF56300">
    <property type="entry name" value="Metallo-dependent phosphatases"/>
    <property type="match status" value="1"/>
</dbReference>
<comment type="similarity">
    <text evidence="1">Belongs to the UPF0046 family.</text>
</comment>
<dbReference type="AlphaFoldDB" id="A0A182JVK5"/>
<evidence type="ECO:0000256" key="1">
    <source>
        <dbReference type="ARBA" id="ARBA00007993"/>
    </source>
</evidence>
<feature type="domain" description="Calcineurin-like phosphoesterase" evidence="2">
    <location>
        <begin position="84"/>
        <end position="296"/>
    </location>
</feature>